<dbReference type="PANTHER" id="PTHR31973:SF191">
    <property type="entry name" value="OS05G0489400 PROTEIN"/>
    <property type="match status" value="1"/>
</dbReference>
<evidence type="ECO:0000313" key="3">
    <source>
        <dbReference type="Proteomes" id="UP001652660"/>
    </source>
</evidence>
<keyword evidence="3" id="KW-1185">Reference proteome</keyword>
<dbReference type="InterPro" id="IPR004332">
    <property type="entry name" value="Transposase_MuDR"/>
</dbReference>
<evidence type="ECO:0000259" key="2">
    <source>
        <dbReference type="Pfam" id="PF03108"/>
    </source>
</evidence>
<protein>
    <recommendedName>
        <fullName evidence="2">Transposase MuDR plant domain-containing protein</fullName>
    </recommendedName>
</protein>
<evidence type="ECO:0000256" key="1">
    <source>
        <dbReference type="SAM" id="MobiDB-lite"/>
    </source>
</evidence>
<feature type="region of interest" description="Disordered" evidence="1">
    <location>
        <begin position="260"/>
        <end position="291"/>
    </location>
</feature>
<dbReference type="PANTHER" id="PTHR31973">
    <property type="entry name" value="POLYPROTEIN, PUTATIVE-RELATED"/>
    <property type="match status" value="1"/>
</dbReference>
<dbReference type="GeneID" id="140007334"/>
<name>A0ABM4UFY0_COFAR</name>
<reference evidence="4" key="1">
    <citation type="submission" date="2025-08" db="UniProtKB">
        <authorList>
            <consortium name="RefSeq"/>
        </authorList>
    </citation>
    <scope>IDENTIFICATION</scope>
    <source>
        <tissue evidence="4">Leaves</tissue>
    </source>
</reference>
<feature type="region of interest" description="Disordered" evidence="1">
    <location>
        <begin position="309"/>
        <end position="328"/>
    </location>
</feature>
<organism evidence="3 4">
    <name type="scientific">Coffea arabica</name>
    <name type="common">Arabian coffee</name>
    <dbReference type="NCBI Taxonomy" id="13443"/>
    <lineage>
        <taxon>Eukaryota</taxon>
        <taxon>Viridiplantae</taxon>
        <taxon>Streptophyta</taxon>
        <taxon>Embryophyta</taxon>
        <taxon>Tracheophyta</taxon>
        <taxon>Spermatophyta</taxon>
        <taxon>Magnoliopsida</taxon>
        <taxon>eudicotyledons</taxon>
        <taxon>Gunneridae</taxon>
        <taxon>Pentapetalae</taxon>
        <taxon>asterids</taxon>
        <taxon>lamiids</taxon>
        <taxon>Gentianales</taxon>
        <taxon>Rubiaceae</taxon>
        <taxon>Ixoroideae</taxon>
        <taxon>Gardenieae complex</taxon>
        <taxon>Bertiereae - Coffeeae clade</taxon>
        <taxon>Coffeeae</taxon>
        <taxon>Coffea</taxon>
    </lineage>
</organism>
<evidence type="ECO:0000313" key="4">
    <source>
        <dbReference type="RefSeq" id="XP_071906167.1"/>
    </source>
</evidence>
<feature type="domain" description="Transposase MuDR plant" evidence="2">
    <location>
        <begin position="2"/>
        <end position="44"/>
    </location>
</feature>
<gene>
    <name evidence="4" type="primary">LOC140007334</name>
</gene>
<accession>A0ABM4UFY0</accession>
<feature type="compositionally biased region" description="Basic residues" evidence="1">
    <location>
        <begin position="265"/>
        <end position="274"/>
    </location>
</feature>
<proteinExistence type="predicted"/>
<dbReference type="RefSeq" id="XP_071906167.1">
    <property type="nucleotide sequence ID" value="XM_072050066.1"/>
</dbReference>
<dbReference type="Pfam" id="PF03108">
    <property type="entry name" value="DBD_Tnp_Mut"/>
    <property type="match status" value="1"/>
</dbReference>
<dbReference type="Proteomes" id="UP001652660">
    <property type="component" value="Chromosome 5c"/>
</dbReference>
<sequence length="350" mass="40329">MAVDNYAVKWGKDIKWVKHDKHRMRVKCKADHCKWILFASKIDEGDDSIAIKTIGPTYICGRTFYHKRTTSSFLARKYMDFLRMNKRITVAEFKNKVHAELNVNITKSQVYKTFMKAKILIHGSYKDQYNILWDYCGEQMKANPDSIVYMETTLNKDSEKQRFQRLYICFEALKRGFKSGCRKIIGVDGCHLRGPYPTGLGSAIQKVIPDVEHRQCQESESLVHHYYSQDSYLKAYEPAIVSLSGPNVWVQSDKDPILSPLKLKLPGRPKKVRRREPEEPRPNSNGATKLSKSGLIRMTYQVFDKELTKVPPESCSMPDVPTGDKAQAAIDEQEAHRLRDEEDDIVTRST</sequence>